<dbReference type="Gene3D" id="2.40.10.10">
    <property type="entry name" value="Trypsin-like serine proteases"/>
    <property type="match status" value="2"/>
</dbReference>
<dbReference type="EMBL" id="BJXC01000018">
    <property type="protein sequence ID" value="GEM52689.1"/>
    <property type="molecule type" value="Genomic_DNA"/>
</dbReference>
<accession>A0A511NIT1</accession>
<protein>
    <recommendedName>
        <fullName evidence="4">Serine protease</fullName>
    </recommendedName>
</protein>
<dbReference type="InterPro" id="IPR043504">
    <property type="entry name" value="Peptidase_S1_PA_chymotrypsin"/>
</dbReference>
<dbReference type="Pfam" id="PF13365">
    <property type="entry name" value="Trypsin_2"/>
    <property type="match status" value="1"/>
</dbReference>
<dbReference type="AlphaFoldDB" id="A0A511NIT1"/>
<keyword evidence="3" id="KW-1185">Reference proteome</keyword>
<dbReference type="SUPFAM" id="SSF50494">
    <property type="entry name" value="Trypsin-like serine proteases"/>
    <property type="match status" value="1"/>
</dbReference>
<evidence type="ECO:0000256" key="1">
    <source>
        <dbReference type="ARBA" id="ARBA00022729"/>
    </source>
</evidence>
<dbReference type="Proteomes" id="UP000321245">
    <property type="component" value="Unassembled WGS sequence"/>
</dbReference>
<gene>
    <name evidence="2" type="ORF">EB1_24790</name>
</gene>
<keyword evidence="1" id="KW-0732">Signal</keyword>
<proteinExistence type="predicted"/>
<evidence type="ECO:0008006" key="4">
    <source>
        <dbReference type="Google" id="ProtNLM"/>
    </source>
</evidence>
<reference evidence="2 3" key="1">
    <citation type="submission" date="2019-07" db="EMBL/GenBank/DDBJ databases">
        <title>Whole genome shotgun sequence of Empedobacter brevis NBRC 14943.</title>
        <authorList>
            <person name="Hosoyama A."/>
            <person name="Uohara A."/>
            <person name="Ohji S."/>
            <person name="Ichikawa N."/>
        </authorList>
    </citation>
    <scope>NUCLEOTIDE SEQUENCE [LARGE SCALE GENOMIC DNA]</scope>
    <source>
        <strain evidence="2 3">NBRC 14943</strain>
    </source>
</reference>
<name>A0A511NIT1_9FLAO</name>
<dbReference type="PANTHER" id="PTHR15462:SF8">
    <property type="entry name" value="SERINE PROTEASE"/>
    <property type="match status" value="1"/>
</dbReference>
<evidence type="ECO:0000313" key="2">
    <source>
        <dbReference type="EMBL" id="GEM52689.1"/>
    </source>
</evidence>
<evidence type="ECO:0000313" key="3">
    <source>
        <dbReference type="Proteomes" id="UP000321245"/>
    </source>
</evidence>
<organism evidence="2 3">
    <name type="scientific">Empedobacter brevis NBRC 14943 = ATCC 43319</name>
    <dbReference type="NCBI Taxonomy" id="1218108"/>
    <lineage>
        <taxon>Bacteria</taxon>
        <taxon>Pseudomonadati</taxon>
        <taxon>Bacteroidota</taxon>
        <taxon>Flavobacteriia</taxon>
        <taxon>Flavobacteriales</taxon>
        <taxon>Weeksellaceae</taxon>
        <taxon>Empedobacter</taxon>
    </lineage>
</organism>
<comment type="caution">
    <text evidence="2">The sequence shown here is derived from an EMBL/GenBank/DDBJ whole genome shotgun (WGS) entry which is preliminary data.</text>
</comment>
<dbReference type="InterPro" id="IPR050966">
    <property type="entry name" value="Glutamyl_endopeptidase"/>
</dbReference>
<dbReference type="InterPro" id="IPR009003">
    <property type="entry name" value="Peptidase_S1_PA"/>
</dbReference>
<dbReference type="PANTHER" id="PTHR15462">
    <property type="entry name" value="SERINE PROTEASE"/>
    <property type="match status" value="1"/>
</dbReference>
<sequence>MKIDNLQFENLFKPIPGNNPTRVANDKIRTSPFHYVGLLVVTFPNSTLEYIGTATIIGKSKEDKESLYLLTCAHNLYSKNNGGKAVKVKFIRACNFPELPFPEVEAESWYYPDRYEKVDIPNDVPLRFLAENLIQENIDLDYGIVKLKETVRSDASLPTIEVKTDEELSNKKVQINGYGWFNEAMSHAKGELTGIQPQSLLYPISTTKGASGSAIMDQTSLDIFGVHTRETDENFNRGVRITEDVKKQILEWM</sequence>